<dbReference type="STRING" id="696127.midi_00449"/>
<name>F7XVQ7_MIDMI</name>
<dbReference type="Proteomes" id="UP000006639">
    <property type="component" value="Chromosome"/>
</dbReference>
<gene>
    <name evidence="2" type="ordered locus">midi_00449</name>
</gene>
<dbReference type="Pfam" id="PF01370">
    <property type="entry name" value="Epimerase"/>
    <property type="match status" value="1"/>
</dbReference>
<reference evidence="2 3" key="1">
    <citation type="journal article" date="2011" name="Mol. Biol. Evol.">
        <title>Phylogenomic evidence for the presence of a flagellum and cbb3 oxidase in the free-living mitochondrial ancestor.</title>
        <authorList>
            <person name="Sassera D."/>
            <person name="Lo N."/>
            <person name="Epis S."/>
            <person name="D'Auria G."/>
            <person name="Montagna M."/>
            <person name="Comandatore F."/>
            <person name="Horner D."/>
            <person name="Pereto J."/>
            <person name="Luciano A.M."/>
            <person name="Franciosi F."/>
            <person name="Ferri E."/>
            <person name="Crotti E."/>
            <person name="Bazzocchi C."/>
            <person name="Daffonchio D."/>
            <person name="Sacchi L."/>
            <person name="Moya A."/>
            <person name="Latorre A."/>
            <person name="Bandi C."/>
        </authorList>
    </citation>
    <scope>NUCLEOTIDE SEQUENCE [LARGE SCALE GENOMIC DNA]</scope>
    <source>
        <strain evidence="2 3">IricVA</strain>
    </source>
</reference>
<dbReference type="HOGENOM" id="CLU_007383_6_5_5"/>
<dbReference type="RefSeq" id="WP_013950968.1">
    <property type="nucleotide sequence ID" value="NC_015722.1"/>
</dbReference>
<accession>F7XVQ7</accession>
<sequence length="305" mass="34138">MDIDENSRVVIFGGSGFVGRYVIRRLAKTNAKIIVVGRSASFRQDLSLMCSVGQVSFQKVPNLKMEWQELLAGSTHVINLIGILFQTKKETFQSVHIELAEKIAHFARLNNVSRLVHISALTCKTSKSDYSMSKISGESAVLNEFPEAVILRPSVIFGSEDRFLNLFARIIRYSFFVPMVVLGKTKFQPIYVDDVAASIEKCCNLPDSQVAGKIFEIGGKKQYSLKQLFKLIASLINKRRIFIPLPFSLSLLVAYVLQTILPTPILTADQVKFLKKSSVVTSENALEELGIKPQSLNFILARYIK</sequence>
<evidence type="ECO:0000259" key="1">
    <source>
        <dbReference type="Pfam" id="PF01370"/>
    </source>
</evidence>
<protein>
    <submittedName>
        <fullName evidence="2">NADH dehydrogenase subunit I</fullName>
    </submittedName>
</protein>
<dbReference type="InterPro" id="IPR051207">
    <property type="entry name" value="ComplexI_NDUFA9_subunit"/>
</dbReference>
<proteinExistence type="predicted"/>
<dbReference type="AlphaFoldDB" id="F7XVQ7"/>
<dbReference type="SUPFAM" id="SSF51735">
    <property type="entry name" value="NAD(P)-binding Rossmann-fold domains"/>
    <property type="match status" value="1"/>
</dbReference>
<dbReference type="KEGG" id="mmn:midi_00449"/>
<dbReference type="CDD" id="cd05271">
    <property type="entry name" value="NDUFA9_like_SDR_a"/>
    <property type="match status" value="1"/>
</dbReference>
<dbReference type="GO" id="GO:0044877">
    <property type="term" value="F:protein-containing complex binding"/>
    <property type="evidence" value="ECO:0007669"/>
    <property type="project" value="TreeGrafter"/>
</dbReference>
<evidence type="ECO:0000313" key="3">
    <source>
        <dbReference type="Proteomes" id="UP000006639"/>
    </source>
</evidence>
<dbReference type="InterPro" id="IPR036291">
    <property type="entry name" value="NAD(P)-bd_dom_sf"/>
</dbReference>
<dbReference type="OrthoDB" id="9776313at2"/>
<keyword evidence="3" id="KW-1185">Reference proteome</keyword>
<evidence type="ECO:0000313" key="2">
    <source>
        <dbReference type="EMBL" id="AEI88756.1"/>
    </source>
</evidence>
<organism evidence="2 3">
    <name type="scientific">Midichloria mitochondrii (strain IricVA)</name>
    <dbReference type="NCBI Taxonomy" id="696127"/>
    <lineage>
        <taxon>Bacteria</taxon>
        <taxon>Pseudomonadati</taxon>
        <taxon>Pseudomonadota</taxon>
        <taxon>Alphaproteobacteria</taxon>
        <taxon>Rickettsiales</taxon>
        <taxon>Candidatus Midichloriaceae</taxon>
        <taxon>Candidatus Midichloria</taxon>
    </lineage>
</organism>
<dbReference type="EMBL" id="CP002130">
    <property type="protein sequence ID" value="AEI88756.1"/>
    <property type="molecule type" value="Genomic_DNA"/>
</dbReference>
<dbReference type="PANTHER" id="PTHR12126:SF11">
    <property type="entry name" value="NADH DEHYDROGENASE [UBIQUINONE] 1 ALPHA SUBCOMPLEX SUBUNIT 9, MITOCHONDRIAL"/>
    <property type="match status" value="1"/>
</dbReference>
<dbReference type="InterPro" id="IPR001509">
    <property type="entry name" value="Epimerase_deHydtase"/>
</dbReference>
<dbReference type="PANTHER" id="PTHR12126">
    <property type="entry name" value="NADH-UBIQUINONE OXIDOREDUCTASE 39 KDA SUBUNIT-RELATED"/>
    <property type="match status" value="1"/>
</dbReference>
<feature type="domain" description="NAD-dependent epimerase/dehydratase" evidence="1">
    <location>
        <begin position="9"/>
        <end position="218"/>
    </location>
</feature>
<dbReference type="Gene3D" id="3.40.50.720">
    <property type="entry name" value="NAD(P)-binding Rossmann-like Domain"/>
    <property type="match status" value="1"/>
</dbReference>